<accession>A0A5M3N0E3</accession>
<evidence type="ECO:0000313" key="15">
    <source>
        <dbReference type="Proteomes" id="UP000053558"/>
    </source>
</evidence>
<dbReference type="PANTHER" id="PTHR47835:SF3">
    <property type="entry name" value="HELICASE FOR MEIOSIS 1"/>
    <property type="match status" value="1"/>
</dbReference>
<dbReference type="PANTHER" id="PTHR47835">
    <property type="entry name" value="HFM1, ATP DEPENDENT DNA HELICASE HOMOLOG"/>
    <property type="match status" value="1"/>
</dbReference>
<organism evidence="14 15">
    <name type="scientific">Coniophora puteana (strain RWD-64-598)</name>
    <name type="common">Brown rot fungus</name>
    <dbReference type="NCBI Taxonomy" id="741705"/>
    <lineage>
        <taxon>Eukaryota</taxon>
        <taxon>Fungi</taxon>
        <taxon>Dikarya</taxon>
        <taxon>Basidiomycota</taxon>
        <taxon>Agaricomycotina</taxon>
        <taxon>Agaricomycetes</taxon>
        <taxon>Agaricomycetidae</taxon>
        <taxon>Boletales</taxon>
        <taxon>Coniophorineae</taxon>
        <taxon>Coniophoraceae</taxon>
        <taxon>Coniophora</taxon>
    </lineage>
</organism>
<dbReference type="OrthoDB" id="5575at2759"/>
<dbReference type="Pfam" id="PF00271">
    <property type="entry name" value="Helicase_C"/>
    <property type="match status" value="1"/>
</dbReference>
<dbReference type="InterPro" id="IPR001650">
    <property type="entry name" value="Helicase_C-like"/>
</dbReference>
<evidence type="ECO:0000256" key="9">
    <source>
        <dbReference type="ARBA" id="ARBA00034808"/>
    </source>
</evidence>
<evidence type="ECO:0000256" key="1">
    <source>
        <dbReference type="ARBA" id="ARBA00010140"/>
    </source>
</evidence>
<dbReference type="GO" id="GO:0003676">
    <property type="term" value="F:nucleic acid binding"/>
    <property type="evidence" value="ECO:0007669"/>
    <property type="project" value="InterPro"/>
</dbReference>
<keyword evidence="4" id="KW-0347">Helicase</keyword>
<dbReference type="KEGG" id="cput:CONPUDRAFT_117042"/>
<dbReference type="InterPro" id="IPR027417">
    <property type="entry name" value="P-loop_NTPase"/>
</dbReference>
<feature type="compositionally biased region" description="Basic and acidic residues" evidence="11">
    <location>
        <begin position="1040"/>
        <end position="1050"/>
    </location>
</feature>
<evidence type="ECO:0000256" key="3">
    <source>
        <dbReference type="ARBA" id="ARBA00022801"/>
    </source>
</evidence>
<keyword evidence="2" id="KW-0547">Nucleotide-binding</keyword>
<evidence type="ECO:0000256" key="5">
    <source>
        <dbReference type="ARBA" id="ARBA00022840"/>
    </source>
</evidence>
<dbReference type="Pfam" id="PF00270">
    <property type="entry name" value="DEAD"/>
    <property type="match status" value="1"/>
</dbReference>
<dbReference type="AlphaFoldDB" id="A0A5M3N0E3"/>
<feature type="region of interest" description="Disordered" evidence="11">
    <location>
        <begin position="1170"/>
        <end position="1239"/>
    </location>
</feature>
<reference evidence="15" key="1">
    <citation type="journal article" date="2012" name="Science">
        <title>The Paleozoic origin of enzymatic lignin decomposition reconstructed from 31 fungal genomes.</title>
        <authorList>
            <person name="Floudas D."/>
            <person name="Binder M."/>
            <person name="Riley R."/>
            <person name="Barry K."/>
            <person name="Blanchette R.A."/>
            <person name="Henrissat B."/>
            <person name="Martinez A.T."/>
            <person name="Otillar R."/>
            <person name="Spatafora J.W."/>
            <person name="Yadav J.S."/>
            <person name="Aerts A."/>
            <person name="Benoit I."/>
            <person name="Boyd A."/>
            <person name="Carlson A."/>
            <person name="Copeland A."/>
            <person name="Coutinho P.M."/>
            <person name="de Vries R.P."/>
            <person name="Ferreira P."/>
            <person name="Findley K."/>
            <person name="Foster B."/>
            <person name="Gaskell J."/>
            <person name="Glotzer D."/>
            <person name="Gorecki P."/>
            <person name="Heitman J."/>
            <person name="Hesse C."/>
            <person name="Hori C."/>
            <person name="Igarashi K."/>
            <person name="Jurgens J.A."/>
            <person name="Kallen N."/>
            <person name="Kersten P."/>
            <person name="Kohler A."/>
            <person name="Kuees U."/>
            <person name="Kumar T.K.A."/>
            <person name="Kuo A."/>
            <person name="LaButti K."/>
            <person name="Larrondo L.F."/>
            <person name="Lindquist E."/>
            <person name="Ling A."/>
            <person name="Lombard V."/>
            <person name="Lucas S."/>
            <person name="Lundell T."/>
            <person name="Martin R."/>
            <person name="McLaughlin D.J."/>
            <person name="Morgenstern I."/>
            <person name="Morin E."/>
            <person name="Murat C."/>
            <person name="Nagy L.G."/>
            <person name="Nolan M."/>
            <person name="Ohm R.A."/>
            <person name="Patyshakuliyeva A."/>
            <person name="Rokas A."/>
            <person name="Ruiz-Duenas F.J."/>
            <person name="Sabat G."/>
            <person name="Salamov A."/>
            <person name="Samejima M."/>
            <person name="Schmutz J."/>
            <person name="Slot J.C."/>
            <person name="St John F."/>
            <person name="Stenlid J."/>
            <person name="Sun H."/>
            <person name="Sun S."/>
            <person name="Syed K."/>
            <person name="Tsang A."/>
            <person name="Wiebenga A."/>
            <person name="Young D."/>
            <person name="Pisabarro A."/>
            <person name="Eastwood D.C."/>
            <person name="Martin F."/>
            <person name="Cullen D."/>
            <person name="Grigoriev I.V."/>
            <person name="Hibbett D.S."/>
        </authorList>
    </citation>
    <scope>NUCLEOTIDE SEQUENCE [LARGE SCALE GENOMIC DNA]</scope>
    <source>
        <strain evidence="15">RWD-64-598 SS2</strain>
    </source>
</reference>
<comment type="catalytic activity">
    <reaction evidence="8">
        <text>Couples ATP hydrolysis with the unwinding of duplex DNA by translocating in the 3'-5' direction.</text>
        <dbReference type="EC" id="5.6.2.4"/>
    </reaction>
</comment>
<dbReference type="EC" id="5.6.2.4" evidence="9"/>
<dbReference type="PROSITE" id="PS51192">
    <property type="entry name" value="HELICASE_ATP_BIND_1"/>
    <property type="match status" value="1"/>
</dbReference>
<comment type="catalytic activity">
    <reaction evidence="10">
        <text>ATP + H2O = ADP + phosphate + H(+)</text>
        <dbReference type="Rhea" id="RHEA:13065"/>
        <dbReference type="ChEBI" id="CHEBI:15377"/>
        <dbReference type="ChEBI" id="CHEBI:15378"/>
        <dbReference type="ChEBI" id="CHEBI:30616"/>
        <dbReference type="ChEBI" id="CHEBI:43474"/>
        <dbReference type="ChEBI" id="CHEBI:456216"/>
        <dbReference type="EC" id="5.6.2.4"/>
    </reaction>
</comment>
<comment type="similarity">
    <text evidence="1">Belongs to the helicase family. SKI2 subfamily.</text>
</comment>
<dbReference type="Gene3D" id="1.10.10.10">
    <property type="entry name" value="Winged helix-like DNA-binding domain superfamily/Winged helix DNA-binding domain"/>
    <property type="match status" value="1"/>
</dbReference>
<proteinExistence type="inferred from homology"/>
<keyword evidence="15" id="KW-1185">Reference proteome</keyword>
<evidence type="ECO:0000256" key="7">
    <source>
        <dbReference type="ARBA" id="ARBA00023254"/>
    </source>
</evidence>
<keyword evidence="5" id="KW-0067">ATP-binding</keyword>
<evidence type="ECO:0000256" key="11">
    <source>
        <dbReference type="SAM" id="MobiDB-lite"/>
    </source>
</evidence>
<dbReference type="SMART" id="SM00487">
    <property type="entry name" value="DEXDc"/>
    <property type="match status" value="1"/>
</dbReference>
<dbReference type="FunFam" id="1.10.10.10:FF:000012">
    <property type="entry name" value="U5 small nuclear ribonucleoprotein helicase"/>
    <property type="match status" value="1"/>
</dbReference>
<feature type="compositionally biased region" description="Polar residues" evidence="11">
    <location>
        <begin position="1175"/>
        <end position="1187"/>
    </location>
</feature>
<dbReference type="GO" id="GO:0005524">
    <property type="term" value="F:ATP binding"/>
    <property type="evidence" value="ECO:0007669"/>
    <property type="project" value="UniProtKB-KW"/>
</dbReference>
<dbReference type="InterPro" id="IPR004179">
    <property type="entry name" value="Sec63-dom"/>
</dbReference>
<feature type="region of interest" description="Disordered" evidence="11">
    <location>
        <begin position="1"/>
        <end position="91"/>
    </location>
</feature>
<dbReference type="InterPro" id="IPR052247">
    <property type="entry name" value="Meiotic_Crossover_Helicase"/>
</dbReference>
<dbReference type="PROSITE" id="PS51194">
    <property type="entry name" value="HELICASE_CTER"/>
    <property type="match status" value="1"/>
</dbReference>
<feature type="domain" description="Helicase ATP-binding" evidence="12">
    <location>
        <begin position="134"/>
        <end position="294"/>
    </location>
</feature>
<feature type="compositionally biased region" description="Polar residues" evidence="11">
    <location>
        <begin position="66"/>
        <end position="75"/>
    </location>
</feature>
<evidence type="ECO:0000259" key="12">
    <source>
        <dbReference type="PROSITE" id="PS51192"/>
    </source>
</evidence>
<feature type="compositionally biased region" description="Polar residues" evidence="11">
    <location>
        <begin position="1028"/>
        <end position="1037"/>
    </location>
</feature>
<feature type="region of interest" description="Disordered" evidence="11">
    <location>
        <begin position="941"/>
        <end position="971"/>
    </location>
</feature>
<dbReference type="SUPFAM" id="SSF158702">
    <property type="entry name" value="Sec63 N-terminal domain-like"/>
    <property type="match status" value="1"/>
</dbReference>
<dbReference type="GeneID" id="19199283"/>
<protein>
    <recommendedName>
        <fullName evidence="9">DNA 3'-5' helicase</fullName>
        <ecNumber evidence="9">5.6.2.4</ecNumber>
    </recommendedName>
</protein>
<dbReference type="InterPro" id="IPR036390">
    <property type="entry name" value="WH_DNA-bd_sf"/>
</dbReference>
<evidence type="ECO:0000256" key="6">
    <source>
        <dbReference type="ARBA" id="ARBA00023235"/>
    </source>
</evidence>
<dbReference type="InterPro" id="IPR057842">
    <property type="entry name" value="WH_MER3"/>
</dbReference>
<dbReference type="SUPFAM" id="SSF52540">
    <property type="entry name" value="P-loop containing nucleoside triphosphate hydrolases"/>
    <property type="match status" value="1"/>
</dbReference>
<dbReference type="InterPro" id="IPR011545">
    <property type="entry name" value="DEAD/DEAH_box_helicase_dom"/>
</dbReference>
<feature type="compositionally biased region" description="Low complexity" evidence="11">
    <location>
        <begin position="43"/>
        <end position="54"/>
    </location>
</feature>
<dbReference type="Pfam" id="PF02889">
    <property type="entry name" value="Sec63"/>
    <property type="match status" value="1"/>
</dbReference>
<evidence type="ECO:0000256" key="2">
    <source>
        <dbReference type="ARBA" id="ARBA00022741"/>
    </source>
</evidence>
<keyword evidence="3" id="KW-0378">Hydrolase</keyword>
<evidence type="ECO:0000256" key="10">
    <source>
        <dbReference type="ARBA" id="ARBA00048988"/>
    </source>
</evidence>
<comment type="caution">
    <text evidence="14">The sequence shown here is derived from an EMBL/GenBank/DDBJ whole genome shotgun (WGS) entry which is preliminary data.</text>
</comment>
<dbReference type="OMA" id="VYGYQSH"/>
<dbReference type="RefSeq" id="XP_007764530.1">
    <property type="nucleotide sequence ID" value="XM_007766340.1"/>
</dbReference>
<dbReference type="SMART" id="SM00973">
    <property type="entry name" value="Sec63"/>
    <property type="match status" value="1"/>
</dbReference>
<dbReference type="Proteomes" id="UP000053558">
    <property type="component" value="Unassembled WGS sequence"/>
</dbReference>
<evidence type="ECO:0000259" key="13">
    <source>
        <dbReference type="PROSITE" id="PS51194"/>
    </source>
</evidence>
<evidence type="ECO:0000256" key="4">
    <source>
        <dbReference type="ARBA" id="ARBA00022806"/>
    </source>
</evidence>
<dbReference type="InterPro" id="IPR014001">
    <property type="entry name" value="Helicase_ATP-bd"/>
</dbReference>
<evidence type="ECO:0000256" key="8">
    <source>
        <dbReference type="ARBA" id="ARBA00034617"/>
    </source>
</evidence>
<dbReference type="GO" id="GO:0016787">
    <property type="term" value="F:hydrolase activity"/>
    <property type="evidence" value="ECO:0007669"/>
    <property type="project" value="UniProtKB-KW"/>
</dbReference>
<dbReference type="Gene3D" id="3.40.50.300">
    <property type="entry name" value="P-loop containing nucleotide triphosphate hydrolases"/>
    <property type="match status" value="2"/>
</dbReference>
<evidence type="ECO:0000313" key="14">
    <source>
        <dbReference type="EMBL" id="EIW84852.1"/>
    </source>
</evidence>
<dbReference type="Gene3D" id="1.10.3380.10">
    <property type="entry name" value="Sec63 N-terminal domain-like domain"/>
    <property type="match status" value="2"/>
</dbReference>
<dbReference type="SMART" id="SM00490">
    <property type="entry name" value="HELICc"/>
    <property type="match status" value="1"/>
</dbReference>
<feature type="domain" description="Helicase C-terminal" evidence="13">
    <location>
        <begin position="347"/>
        <end position="542"/>
    </location>
</feature>
<dbReference type="SUPFAM" id="SSF46785">
    <property type="entry name" value="Winged helix' DNA-binding domain"/>
    <property type="match status" value="1"/>
</dbReference>
<dbReference type="EMBL" id="JH711574">
    <property type="protein sequence ID" value="EIW84852.1"/>
    <property type="molecule type" value="Genomic_DNA"/>
</dbReference>
<keyword evidence="7" id="KW-0469">Meiosis</keyword>
<gene>
    <name evidence="14" type="ORF">CONPUDRAFT_117042</name>
</gene>
<dbReference type="InterPro" id="IPR036388">
    <property type="entry name" value="WH-like_DNA-bd_sf"/>
</dbReference>
<dbReference type="GO" id="GO:0043138">
    <property type="term" value="F:3'-5' DNA helicase activity"/>
    <property type="evidence" value="ECO:0007669"/>
    <property type="project" value="UniProtKB-EC"/>
</dbReference>
<dbReference type="Pfam" id="PF23445">
    <property type="entry name" value="WHD_SNRNP200"/>
    <property type="match status" value="1"/>
</dbReference>
<sequence>MWPPVGSETPPFSVGHIGQSGTYDHPTNLYNGGHFPIRPQEYSSFRRQSGSQRSNDVIHPPAPQHVSYNDYSQTRNEAHPSPAPQSPQNARLRLRPVSDLPDVFRSVFKFGVFNAIQSTCLDAVLKTPENLVSLHNSFSALDSSALAPTGSGKTVLFELSIIRMLSEASVNTKCVYVAPTKALCAEKFKEWSTKFSGLGIKICELTGDTVTNGKGVWGDAKSARVIVTTAEKWDSLTRNWGDHARILSQIQLFLVDEVHILNESRGSTLEVIVARMKKRGSSVRFILVSATVPNIQDVASWIGSSASSARPAQVFQFGDEYRPCKLSRHVYGIGRPKGLNDFAYAHTLDGRLFEIMQRHSVNKPILVFCSTRKGTVTTAKVLAKEYEQAMKNKHQLPWNPPPKMDFHFKDKDLAALAAVGIAFHHAGLNLDDRKLVEELYLKKTLRVLTATSTLAVGVNLPAHTVVIKGVKVFQNGQTKEYSDLDMMQMMGRAGRPQFDKDGVAIIMCEPKLEDKYRELAQGSTLLESNLHTNLTEHLNSEITLGTITDVNSAKSWLRQSFFYCRIQQNPDHYSVTKDADKTWQDVVDDIILASVDSLRQSELVESSEGGADLRSTEYGDIMSKFYVKLSTMKTLLGLSESANVRNIVYEQLRRHDDIRFTIKKVQTTSDKVFLLIQAVLAGVPLNTPEFRSGESQPYLEAFSIFRHVVRIANAALDISLIKKNGNHVKFCLELVRCLNAKAWEDRPIVLRQIEHIGEKSLTNPRSHERSQVLAEHGISSVEKLASQTAHKIEMLLNRRHPFGVEVLAAVCELPKYFLTVQESRIHPSDGKSPVEVELDIQCGLIARGEASPNFKKSKHRGGGRTTILTITSENDFIDYRCTPTKALKDKKSFTVTAQLTKPSQFVTVYISSESDLAGLEEDPDFWNMNPDDNDEVTEAPVKDLTASRGNNTRDKKQAKLQGMSTADPEHRKTRLDGKYECNHTCKDKTACRHLCCRDGLSEPSKPSRKRSLPPTQEPEPLSKKPKTAQVSQAQPTSEKIYIDSPKEKSSSKRPKTKAAPVLRQLDTLHKNSNVRENIMLSEGRRIKVDIKDEEENLSTVNSKGKSKFKPNFDMDFTTLRRSKSPEDLVSSDNEELRDLSDILRAEKGKNKLSSETHWSSSEVDELIRKLPLDQPSRSSFSEVTVTSVDRRAGAKPSTMANPSWKPRERSSLSKHSVGGSDRSPVSPAREAKVIPISST</sequence>
<feature type="region of interest" description="Disordered" evidence="11">
    <location>
        <begin position="999"/>
        <end position="1064"/>
    </location>
</feature>
<name>A0A5M3N0E3_CONPW</name>
<dbReference type="CDD" id="cd18795">
    <property type="entry name" value="SF2_C_Ski2"/>
    <property type="match status" value="1"/>
</dbReference>
<dbReference type="GO" id="GO:0051321">
    <property type="term" value="P:meiotic cell cycle"/>
    <property type="evidence" value="ECO:0007669"/>
    <property type="project" value="UniProtKB-KW"/>
</dbReference>
<keyword evidence="6" id="KW-0413">Isomerase</keyword>